<dbReference type="AlphaFoldDB" id="Q39PY7"/>
<dbReference type="Proteomes" id="UP000007073">
    <property type="component" value="Chromosome"/>
</dbReference>
<reference evidence="3" key="3">
    <citation type="submission" date="2012-09" db="EMBL/GenBank/DDBJ databases">
        <authorList>
            <person name="Aklujkar M."/>
            <person name="Krushkal J."/>
            <person name="DiBartolo G."/>
            <person name="Lapidus A."/>
            <person name="Land M.L."/>
            <person name="Lovley D.R."/>
        </authorList>
    </citation>
    <scope>NUCLEOTIDE SEQUENCE</scope>
    <source>
        <strain evidence="3">GS-15</strain>
    </source>
</reference>
<evidence type="ECO:0000313" key="4">
    <source>
        <dbReference type="Proteomes" id="UP000007073"/>
    </source>
</evidence>
<name>Q39PY7_GEOMG</name>
<dbReference type="KEGG" id="gme:Gmet_0900"/>
<reference evidence="3 4" key="2">
    <citation type="journal article" date="2009" name="BMC Microbiol.">
        <title>The genome sequence of Geobacter metallireducens: features of metabolism, physiology and regulation common and dissimilar to Geobacter sulfurreducens.</title>
        <authorList>
            <person name="Aklujkar M."/>
            <person name="Krushkal J."/>
            <person name="DiBartolo G."/>
            <person name="Lapidus A."/>
            <person name="Land M.L."/>
            <person name="Lovley D.R."/>
        </authorList>
    </citation>
    <scope>NUCLEOTIDE SEQUENCE [LARGE SCALE GENOMIC DNA]</scope>
    <source>
        <strain evidence="4">ATCC 53774 / DSM 7210 / GS-15</strain>
        <strain evidence="3">GS-15</strain>
    </source>
</reference>
<reference evidence="3 4" key="1">
    <citation type="submission" date="2005-10" db="EMBL/GenBank/DDBJ databases">
        <title>Complete sequence of Geobacter metallireducens GS-15.</title>
        <authorList>
            <consortium name="US DOE Joint Genome Institute"/>
            <person name="Copeland A."/>
            <person name="Lucas S."/>
            <person name="Lapidus A."/>
            <person name="Barry K."/>
            <person name="Detter J.C."/>
            <person name="Glavina T."/>
            <person name="Hammon N."/>
            <person name="Israni S."/>
            <person name="Pitluck S."/>
            <person name="Di Bartolo G."/>
            <person name="Chain P."/>
            <person name="Schmutz J."/>
            <person name="Larimer F."/>
            <person name="Land M."/>
            <person name="Kyrpides N."/>
            <person name="Ivanova N."/>
            <person name="Richardson P."/>
        </authorList>
    </citation>
    <scope>NUCLEOTIDE SEQUENCE [LARGE SCALE GENOMIC DNA]</scope>
    <source>
        <strain evidence="4">ATCC 53774 / DSM 7210 / GS-15</strain>
        <strain evidence="3">GS-15</strain>
    </source>
</reference>
<feature type="domain" description="Transposase IS204/IS1001/IS1096/IS1165 DDE" evidence="1">
    <location>
        <begin position="158"/>
        <end position="398"/>
    </location>
</feature>
<dbReference type="PANTHER" id="PTHR33498:SF1">
    <property type="entry name" value="TRANSPOSASE FOR INSERTION SEQUENCE ELEMENT IS1557"/>
    <property type="match status" value="1"/>
</dbReference>
<evidence type="ECO:0000259" key="1">
    <source>
        <dbReference type="Pfam" id="PF01610"/>
    </source>
</evidence>
<gene>
    <name evidence="2" type="ordered locus">Gmet_0900</name>
    <name evidence="3" type="ordered locus">Gmet_3481</name>
</gene>
<protein>
    <submittedName>
        <fullName evidence="3">Transposase of ISGme6, ISL3 family</fullName>
    </submittedName>
</protein>
<dbReference type="HOGENOM" id="CLU_041900_0_2_7"/>
<dbReference type="EMBL" id="CP000148">
    <property type="protein sequence ID" value="ABB33687.1"/>
    <property type="molecule type" value="Genomic_DNA"/>
</dbReference>
<organism evidence="3 4">
    <name type="scientific">Geobacter metallireducens (strain ATCC 53774 / DSM 7210 / GS-15)</name>
    <dbReference type="NCBI Taxonomy" id="269799"/>
    <lineage>
        <taxon>Bacteria</taxon>
        <taxon>Pseudomonadati</taxon>
        <taxon>Thermodesulfobacteriota</taxon>
        <taxon>Desulfuromonadia</taxon>
        <taxon>Geobacterales</taxon>
        <taxon>Geobacteraceae</taxon>
        <taxon>Geobacter</taxon>
    </lineage>
</organism>
<proteinExistence type="predicted"/>
<keyword evidence="4" id="KW-1185">Reference proteome</keyword>
<dbReference type="PANTHER" id="PTHR33498">
    <property type="entry name" value="TRANSPOSASE FOR INSERTION SEQUENCE ELEMENT IS1557"/>
    <property type="match status" value="1"/>
</dbReference>
<evidence type="ECO:0000313" key="3">
    <source>
        <dbReference type="EMBL" id="ABB33687.1"/>
    </source>
</evidence>
<dbReference type="EMBL" id="CP000148">
    <property type="protein sequence ID" value="ABB31142.1"/>
    <property type="molecule type" value="Genomic_DNA"/>
</dbReference>
<dbReference type="KEGG" id="gme:Gmet_3481"/>
<dbReference type="eggNOG" id="COG3464">
    <property type="taxonomic scope" value="Bacteria"/>
</dbReference>
<dbReference type="NCBIfam" id="NF033550">
    <property type="entry name" value="transpos_ISL3"/>
    <property type="match status" value="1"/>
</dbReference>
<accession>Q39PY7</accession>
<dbReference type="Pfam" id="PF01610">
    <property type="entry name" value="DDE_Tnp_ISL3"/>
    <property type="match status" value="1"/>
</dbReference>
<evidence type="ECO:0000313" key="2">
    <source>
        <dbReference type="EMBL" id="ABB31142.1"/>
    </source>
</evidence>
<sequence>MLIKTVLNKFERFKSFIYGDCRLAKVGGSEALVIDIKARRNSKPECPECGKRGKTYDTQPARLFEYVPIWAFKVFFRYAPRRVLCPIHGVKVESLPWGYGKEQMTISYQVYLARWARRLSWKEVAEIFKTSWDSIFRAVQYAVDYGLANRNLDGVTEIGVDEIAVFKGHQYLTMVYQLNAGVRRLLWCGPQRRIRTLLRFFREFGKERSAKLKYVCSDMWAPYLKVIAKRAPNAVNILDRFHIMRKFNEAIDEVRRTEAKEFKAVKQENVLEKGRWLLLKRPENLSEKQTSRLGDLLKLNLSSIKAYLLREDFQQFWDYQRSDFAGKFLDDWVIRTMQTDLEPMKKVARMLRNHKPMILNWFKAKGRLSSGAVEGLNLKAKLTIRKAYGFRTIKCLQVALYHTLGDLPEPLCHHRFC</sequence>
<dbReference type="RefSeq" id="WP_011365741.1">
    <property type="nucleotide sequence ID" value="NC_007517.1"/>
</dbReference>
<dbReference type="InterPro" id="IPR002560">
    <property type="entry name" value="Transposase_DDE"/>
</dbReference>
<dbReference type="InterPro" id="IPR047951">
    <property type="entry name" value="Transpos_ISL3"/>
</dbReference>